<protein>
    <submittedName>
        <fullName evidence="1">Uncharacterized protein</fullName>
    </submittedName>
</protein>
<reference evidence="2" key="1">
    <citation type="journal article" date="2019" name="Int. J. Syst. Evol. Microbiol.">
        <title>The Global Catalogue of Microorganisms (GCM) 10K type strain sequencing project: providing services to taxonomists for standard genome sequencing and annotation.</title>
        <authorList>
            <consortium name="The Broad Institute Genomics Platform"/>
            <consortium name="The Broad Institute Genome Sequencing Center for Infectious Disease"/>
            <person name="Wu L."/>
            <person name="Ma J."/>
        </authorList>
    </citation>
    <scope>NUCLEOTIDE SEQUENCE [LARGE SCALE GENOMIC DNA]</scope>
    <source>
        <strain evidence="2">KCTC 22437</strain>
    </source>
</reference>
<evidence type="ECO:0000313" key="2">
    <source>
        <dbReference type="Proteomes" id="UP001597557"/>
    </source>
</evidence>
<gene>
    <name evidence="1" type="ORF">ACFS5N_07535</name>
</gene>
<organism evidence="1 2">
    <name type="scientific">Mucilaginibacter ximonensis</name>
    <dbReference type="NCBI Taxonomy" id="538021"/>
    <lineage>
        <taxon>Bacteria</taxon>
        <taxon>Pseudomonadati</taxon>
        <taxon>Bacteroidota</taxon>
        <taxon>Sphingobacteriia</taxon>
        <taxon>Sphingobacteriales</taxon>
        <taxon>Sphingobacteriaceae</taxon>
        <taxon>Mucilaginibacter</taxon>
    </lineage>
</organism>
<name>A0ABW5YBY5_9SPHI</name>
<evidence type="ECO:0000313" key="1">
    <source>
        <dbReference type="EMBL" id="MFD2872311.1"/>
    </source>
</evidence>
<proteinExistence type="predicted"/>
<dbReference type="Proteomes" id="UP001597557">
    <property type="component" value="Unassembled WGS sequence"/>
</dbReference>
<comment type="caution">
    <text evidence="1">The sequence shown here is derived from an EMBL/GenBank/DDBJ whole genome shotgun (WGS) entry which is preliminary data.</text>
</comment>
<sequence length="131" mass="14603">MIRRLMIFLMTAQMLFGSIALPLGDFSLLKQLPAMYRAYEKIADPDEKGVLDFVGDYLLNGKDLLGHNQHDQPARACDLQFQHAMAFAVIIHANAPLLGPVLMPAQSAYTVSYLPIALSYYHPSLFRPPLA</sequence>
<keyword evidence="2" id="KW-1185">Reference proteome</keyword>
<dbReference type="EMBL" id="JBHUPD010000001">
    <property type="protein sequence ID" value="MFD2872311.1"/>
    <property type="molecule type" value="Genomic_DNA"/>
</dbReference>
<accession>A0ABW5YBY5</accession>
<dbReference type="RefSeq" id="WP_377183819.1">
    <property type="nucleotide sequence ID" value="NZ_JBHUPD010000001.1"/>
</dbReference>